<dbReference type="PROSITE" id="PS51011">
    <property type="entry name" value="ARID"/>
    <property type="match status" value="1"/>
</dbReference>
<sequence>MSNGEPLDLYKLFMVVKEKGGYDAVCKDRLWDLVGEEYGLGVNVGSSVELVYSKHLSALETCLKNVADGKFPECGLVDDRVKFRKCLMEVQAESLLNDSGEEEARDELERSVCDCPDGRKLCGSNRVKGVKPESNGTELKGVYEHQDGRKLCGANTNRMKGNNPGSSGDEFDKACDYLDERKLCGTNKVKGVNPESNVAKKAHSEGLIDLDMLDHGMNEPILENLCNLNTEMDMLEESEWDKMFLVDASDAESNMARLSDGSKSNDDDDNSDEVWILDPSSIDKESFGWRRKRESKSELLSWVTSIAKNPCDPTVGLIPEKSKWKSYSSQEIWKQALLFREVAYLTKDFKTIGEQLNWKSQKMHPSVYDNRNGAIYNLRQRLKCDKRVLKGKTTSDGISSTSSGGAHGGLKGVLSPHTEDRSENPDSGLACLSLDRYTRVHIPVGPNHQAEVPEWTGLTYESDSKWLGTQIWPPETVNFKRLRFGRDPIGKGREDSCGCQVQGSIECIRIHVAKKRLKVKLELGEAFYQWNLHRVGEEVRGSWTEQEEKKFIDVVNTNPASLDKCFWDHLFITFPMKSREDLVSYYFNVFLLQRRAYQNRHTPDNIDSDDDESEFTPLRKIFGHQSGKSHSFILLSPKKNKRKRKNCK</sequence>
<feature type="domain" description="ELM2" evidence="4">
    <location>
        <begin position="440"/>
        <end position="591"/>
    </location>
</feature>
<accession>A0A371H7C4</accession>
<dbReference type="InterPro" id="IPR036431">
    <property type="entry name" value="ARID_dom_sf"/>
</dbReference>
<dbReference type="SMART" id="SM01189">
    <property type="entry name" value="ELM2"/>
    <property type="match status" value="1"/>
</dbReference>
<proteinExistence type="predicted"/>
<protein>
    <submittedName>
        <fullName evidence="5">AT-rich interactive domain-containing protein 1</fullName>
    </submittedName>
</protein>
<dbReference type="STRING" id="157652.A0A371H7C4"/>
<dbReference type="CDD" id="cd00167">
    <property type="entry name" value="SANT"/>
    <property type="match status" value="1"/>
</dbReference>
<evidence type="ECO:0000259" key="3">
    <source>
        <dbReference type="PROSITE" id="PS51011"/>
    </source>
</evidence>
<keyword evidence="6" id="KW-1185">Reference proteome</keyword>
<dbReference type="Proteomes" id="UP000257109">
    <property type="component" value="Unassembled WGS sequence"/>
</dbReference>
<evidence type="ECO:0000313" key="5">
    <source>
        <dbReference type="EMBL" id="RDX98583.1"/>
    </source>
</evidence>
<dbReference type="SMART" id="SM01014">
    <property type="entry name" value="ARID"/>
    <property type="match status" value="1"/>
</dbReference>
<dbReference type="InterPro" id="IPR000949">
    <property type="entry name" value="ELM2_dom"/>
</dbReference>
<feature type="domain" description="ARID" evidence="3">
    <location>
        <begin position="1"/>
        <end position="64"/>
    </location>
</feature>
<dbReference type="Pfam" id="PF01388">
    <property type="entry name" value="ARID"/>
    <property type="match status" value="1"/>
</dbReference>
<comment type="caution">
    <text evidence="5">The sequence shown here is derived from an EMBL/GenBank/DDBJ whole genome shotgun (WGS) entry which is preliminary data.</text>
</comment>
<name>A0A371H7C4_MUCPR</name>
<dbReference type="PANTHER" id="PTHR46410">
    <property type="entry name" value="AT-RICH INTERACTIVE DOMAIN-CONTAINING PROTEIN 2"/>
    <property type="match status" value="1"/>
</dbReference>
<dbReference type="PANTHER" id="PTHR46410:SF1">
    <property type="entry name" value="AT-RICH INTERACTIVE DOMAIN-CONTAINING PROTEIN 1"/>
    <property type="match status" value="1"/>
</dbReference>
<dbReference type="InterPro" id="IPR001606">
    <property type="entry name" value="ARID_dom"/>
</dbReference>
<organism evidence="5 6">
    <name type="scientific">Mucuna pruriens</name>
    <name type="common">Velvet bean</name>
    <name type="synonym">Dolichos pruriens</name>
    <dbReference type="NCBI Taxonomy" id="157652"/>
    <lineage>
        <taxon>Eukaryota</taxon>
        <taxon>Viridiplantae</taxon>
        <taxon>Streptophyta</taxon>
        <taxon>Embryophyta</taxon>
        <taxon>Tracheophyta</taxon>
        <taxon>Spermatophyta</taxon>
        <taxon>Magnoliopsida</taxon>
        <taxon>eudicotyledons</taxon>
        <taxon>Gunneridae</taxon>
        <taxon>Pentapetalae</taxon>
        <taxon>rosids</taxon>
        <taxon>fabids</taxon>
        <taxon>Fabales</taxon>
        <taxon>Fabaceae</taxon>
        <taxon>Papilionoideae</taxon>
        <taxon>50 kb inversion clade</taxon>
        <taxon>NPAAA clade</taxon>
        <taxon>indigoferoid/millettioid clade</taxon>
        <taxon>Phaseoleae</taxon>
        <taxon>Mucuna</taxon>
    </lineage>
</organism>
<dbReference type="GO" id="GO:0003677">
    <property type="term" value="F:DNA binding"/>
    <property type="evidence" value="ECO:0007669"/>
    <property type="project" value="InterPro"/>
</dbReference>
<dbReference type="SMART" id="SM00501">
    <property type="entry name" value="BRIGHT"/>
    <property type="match status" value="1"/>
</dbReference>
<keyword evidence="1" id="KW-0539">Nucleus</keyword>
<feature type="non-terminal residue" evidence="5">
    <location>
        <position position="1"/>
    </location>
</feature>
<reference evidence="5" key="1">
    <citation type="submission" date="2018-05" db="EMBL/GenBank/DDBJ databases">
        <title>Draft genome of Mucuna pruriens seed.</title>
        <authorList>
            <person name="Nnadi N.E."/>
            <person name="Vos R."/>
            <person name="Hasami M.H."/>
            <person name="Devisetty U.K."/>
            <person name="Aguiy J.C."/>
        </authorList>
    </citation>
    <scope>NUCLEOTIDE SEQUENCE [LARGE SCALE GENOMIC DNA]</scope>
    <source>
        <strain evidence="5">JCA_2017</strain>
    </source>
</reference>
<evidence type="ECO:0000256" key="2">
    <source>
        <dbReference type="SAM" id="MobiDB-lite"/>
    </source>
</evidence>
<dbReference type="CDD" id="cd16100">
    <property type="entry name" value="ARID"/>
    <property type="match status" value="1"/>
</dbReference>
<dbReference type="OrthoDB" id="1938591at2759"/>
<feature type="region of interest" description="Disordered" evidence="2">
    <location>
        <begin position="392"/>
        <end position="426"/>
    </location>
</feature>
<feature type="compositionally biased region" description="Low complexity" evidence="2">
    <location>
        <begin position="394"/>
        <end position="404"/>
    </location>
</feature>
<dbReference type="Gene3D" id="1.10.150.60">
    <property type="entry name" value="ARID DNA-binding domain"/>
    <property type="match status" value="1"/>
</dbReference>
<dbReference type="AlphaFoldDB" id="A0A371H7C4"/>
<dbReference type="InterPro" id="IPR001005">
    <property type="entry name" value="SANT/Myb"/>
</dbReference>
<dbReference type="SUPFAM" id="SSF46774">
    <property type="entry name" value="ARID-like"/>
    <property type="match status" value="1"/>
</dbReference>
<gene>
    <name evidence="5" type="primary">ARID1</name>
    <name evidence="5" type="ORF">CR513_18474</name>
</gene>
<evidence type="ECO:0000259" key="4">
    <source>
        <dbReference type="PROSITE" id="PS51156"/>
    </source>
</evidence>
<dbReference type="PROSITE" id="PS51156">
    <property type="entry name" value="ELM2"/>
    <property type="match status" value="1"/>
</dbReference>
<evidence type="ECO:0000256" key="1">
    <source>
        <dbReference type="ARBA" id="ARBA00023242"/>
    </source>
</evidence>
<dbReference type="EMBL" id="QJKJ01003422">
    <property type="protein sequence ID" value="RDX98583.1"/>
    <property type="molecule type" value="Genomic_DNA"/>
</dbReference>
<evidence type="ECO:0000313" key="6">
    <source>
        <dbReference type="Proteomes" id="UP000257109"/>
    </source>
</evidence>